<dbReference type="PANTHER" id="PTHR32046">
    <property type="entry name" value="G DOMAIN-CONTAINING PROTEIN"/>
    <property type="match status" value="1"/>
</dbReference>
<keyword evidence="7" id="KW-1185">Reference proteome</keyword>
<keyword evidence="3" id="KW-0175">Coiled coil</keyword>
<dbReference type="Pfam" id="PF04548">
    <property type="entry name" value="AIG1"/>
    <property type="match status" value="1"/>
</dbReference>
<evidence type="ECO:0000259" key="5">
    <source>
        <dbReference type="Pfam" id="PF04548"/>
    </source>
</evidence>
<evidence type="ECO:0000256" key="4">
    <source>
        <dbReference type="SAM" id="MobiDB-lite"/>
    </source>
</evidence>
<dbReference type="CDD" id="cd00882">
    <property type="entry name" value="Ras_like_GTPase"/>
    <property type="match status" value="1"/>
</dbReference>
<evidence type="ECO:0000256" key="2">
    <source>
        <dbReference type="ARBA" id="ARBA00022741"/>
    </source>
</evidence>
<dbReference type="GO" id="GO:0005525">
    <property type="term" value="F:GTP binding"/>
    <property type="evidence" value="ECO:0007669"/>
    <property type="project" value="InterPro"/>
</dbReference>
<dbReference type="Proteomes" id="UP000677054">
    <property type="component" value="Unassembled WGS sequence"/>
</dbReference>
<feature type="coiled-coil region" evidence="3">
    <location>
        <begin position="267"/>
        <end position="294"/>
    </location>
</feature>
<dbReference type="EMBL" id="CAJPEV010006175">
    <property type="protein sequence ID" value="CAG0903917.1"/>
    <property type="molecule type" value="Genomic_DNA"/>
</dbReference>
<dbReference type="Gene3D" id="3.40.50.300">
    <property type="entry name" value="P-loop containing nucleotide triphosphate hydrolases"/>
    <property type="match status" value="1"/>
</dbReference>
<protein>
    <recommendedName>
        <fullName evidence="5">AIG1-type G domain-containing protein</fullName>
    </recommendedName>
</protein>
<dbReference type="InterPro" id="IPR006703">
    <property type="entry name" value="G_AIG1"/>
</dbReference>
<organism evidence="6">
    <name type="scientific">Darwinula stevensoni</name>
    <dbReference type="NCBI Taxonomy" id="69355"/>
    <lineage>
        <taxon>Eukaryota</taxon>
        <taxon>Metazoa</taxon>
        <taxon>Ecdysozoa</taxon>
        <taxon>Arthropoda</taxon>
        <taxon>Crustacea</taxon>
        <taxon>Oligostraca</taxon>
        <taxon>Ostracoda</taxon>
        <taxon>Podocopa</taxon>
        <taxon>Podocopida</taxon>
        <taxon>Darwinulocopina</taxon>
        <taxon>Darwinuloidea</taxon>
        <taxon>Darwinulidae</taxon>
        <taxon>Darwinula</taxon>
    </lineage>
</organism>
<feature type="non-terminal residue" evidence="6">
    <location>
        <position position="1"/>
    </location>
</feature>
<name>A0A7R9AGZ1_9CRUS</name>
<feature type="region of interest" description="Disordered" evidence="4">
    <location>
        <begin position="448"/>
        <end position="598"/>
    </location>
</feature>
<evidence type="ECO:0000313" key="6">
    <source>
        <dbReference type="EMBL" id="CAD7253599.1"/>
    </source>
</evidence>
<feature type="compositionally biased region" description="Basic and acidic residues" evidence="4">
    <location>
        <begin position="451"/>
        <end position="461"/>
    </location>
</feature>
<feature type="domain" description="AIG1-type G" evidence="5">
    <location>
        <begin position="50"/>
        <end position="202"/>
    </location>
</feature>
<evidence type="ECO:0000313" key="7">
    <source>
        <dbReference type="Proteomes" id="UP000677054"/>
    </source>
</evidence>
<sequence length="598" mass="65864">MSDNTGRTEQKVQIKTIEEMVPFFHNEKEMIAWYDIDEGPKEKFLETKVILLVGGTGAGKSTMVNVFANYLMGVESNSPVRFEIDMKKEVSGDGLESSQTKWATAYTFHNPKRLSFPVTIVDSPGFGDTSGLQANQVITQQIRKLFDTERFQILNRLDALCVVVQSPNARLTPGERYVFNSVTSMFGKDVTKNLVILVTFADLQDPPVLKAVKAASIPCNWDYRFNNSTFLSCEIPQKKSVMMAYWDLSEGSFMRFFEDLEKREPVELKMTRKVMELENEIKSLEKNIVDELEKVGKAVKAEHDSRKQMTEWIKKVIENRKELEEIAMQPHRMTIDGFIDTLIDSENIDRRGGYKERLGLLLKIKEIVLKDPAFSVQEQNPENSHLNPGGASTVSQKVGESNTAKVPPGRPPPPGKDKGPEQEARLLPRELGNPFTCAISYGIPLFQGASPKDHEEPKEHATTSSDAKNQIDPDSAPTNSSTKALAAASNATGIVDSGPQNMGESSKDHEEPKEHATTSSDAKNQIAPDSAPTDSSTKALAAASNATGIVDSGPQNMKINEEASEEEENGDGTGAEGDTSGEGSLKTCPEPSITREQT</sequence>
<proteinExistence type="inferred from homology"/>
<dbReference type="OrthoDB" id="2386367at2759"/>
<dbReference type="AlphaFoldDB" id="A0A7R9AGZ1"/>
<feature type="compositionally biased region" description="Basic and acidic residues" evidence="4">
    <location>
        <begin position="505"/>
        <end position="516"/>
    </location>
</feature>
<reference evidence="6" key="1">
    <citation type="submission" date="2020-11" db="EMBL/GenBank/DDBJ databases">
        <authorList>
            <person name="Tran Van P."/>
        </authorList>
    </citation>
    <scope>NUCLEOTIDE SEQUENCE</scope>
</reference>
<dbReference type="PANTHER" id="PTHR32046:SF14">
    <property type="match status" value="1"/>
</dbReference>
<feature type="region of interest" description="Disordered" evidence="4">
    <location>
        <begin position="378"/>
        <end position="422"/>
    </location>
</feature>
<accession>A0A7R9AGZ1</accession>
<dbReference type="SUPFAM" id="SSF52540">
    <property type="entry name" value="P-loop containing nucleoside triphosphate hydrolases"/>
    <property type="match status" value="1"/>
</dbReference>
<evidence type="ECO:0000256" key="3">
    <source>
        <dbReference type="SAM" id="Coils"/>
    </source>
</evidence>
<comment type="similarity">
    <text evidence="1">Belongs to the TRAFAC class TrmE-Era-EngA-EngB-Septin-like GTPase superfamily. AIG1/Toc34/Toc159-like paraseptin GTPase family. IAN subfamily.</text>
</comment>
<gene>
    <name evidence="6" type="ORF">DSTB1V02_LOCUS13347</name>
</gene>
<evidence type="ECO:0000256" key="1">
    <source>
        <dbReference type="ARBA" id="ARBA00008535"/>
    </source>
</evidence>
<dbReference type="InterPro" id="IPR027417">
    <property type="entry name" value="P-loop_NTPase"/>
</dbReference>
<keyword evidence="2" id="KW-0547">Nucleotide-binding</keyword>
<dbReference type="EMBL" id="LR905692">
    <property type="protein sequence ID" value="CAD7253599.1"/>
    <property type="molecule type" value="Genomic_DNA"/>
</dbReference>
<feature type="compositionally biased region" description="Polar residues" evidence="4">
    <location>
        <begin position="378"/>
        <end position="404"/>
    </location>
</feature>